<gene>
    <name evidence="4" type="ORF">K1Y79_02610</name>
</gene>
<dbReference type="EMBL" id="JAICCF010000001">
    <property type="protein sequence ID" value="MBW8683214.1"/>
    <property type="molecule type" value="Genomic_DNA"/>
</dbReference>
<keyword evidence="5" id="KW-1185">Reference proteome</keyword>
<keyword evidence="2" id="KW-1133">Transmembrane helix</keyword>
<protein>
    <submittedName>
        <fullName evidence="4">M48 family metalloprotease</fullName>
        <ecNumber evidence="4">3.4.24.-</ecNumber>
    </submittedName>
</protein>
<dbReference type="Pfam" id="PF05569">
    <property type="entry name" value="Peptidase_M56"/>
    <property type="match status" value="1"/>
</dbReference>
<keyword evidence="2" id="KW-0812">Transmembrane</keyword>
<evidence type="ECO:0000313" key="5">
    <source>
        <dbReference type="Proteomes" id="UP000812961"/>
    </source>
</evidence>
<name>A0ABS7G6H2_9BACT</name>
<dbReference type="CDD" id="cd07341">
    <property type="entry name" value="M56_BlaR1_MecR1_like"/>
    <property type="match status" value="1"/>
</dbReference>
<sequence length="569" mass="63962">MYLSVNTYSFGERLLQAFSWMLVHSLWQGMLLALIAVALLQLMRKAGSARRYNMVLAHFLLLVLTCIITFFRELAGFASAQEVTAAGSLQESAATVFRFNTALLSSLAVSFADLVSANAPLLVIIWAALFSIRSLRMIQGLRFLQHARQRQVYKAPAMWQQRVQQLCDTLGVLRTVQLLESTYIKVPMVAGHLKPVILMPAGLLTGLPPAQIEAVLLHELAHIGRHDYLINLVQTCLETFFFFNPGVLWLSSILRDEREHCCDDVALQQTGSKKTFIQALVSFKEYTLTAQVTAVAFPGSKNQLLQRVSRIINNQHQAPGTGEKACFFIGLGILCIILSAAAMTYLHPDSRTTAEAPALLTQKEAIITLMAPPKEKAVQAPVYKTIVKSASQIVAAVPASTVLPPARTSVPVQVPIPTDEQDNMYAPVTEEAADNTLADIARQSEEQLRRERAQLERYRHQAALDRLQAERDRKQADKDREQARLDRIQADKDRMQADQDRKQALIDRQQAIMDRNNAERERREHARAAAQYELQRKAFYQDRYSGTTEHHNNGDRNTTNQHNNENNIQ</sequence>
<dbReference type="PANTHER" id="PTHR34978:SF3">
    <property type="entry name" value="SLR0241 PROTEIN"/>
    <property type="match status" value="1"/>
</dbReference>
<comment type="caution">
    <text evidence="4">The sequence shown here is derived from an EMBL/GenBank/DDBJ whole genome shotgun (WGS) entry which is preliminary data.</text>
</comment>
<dbReference type="PANTHER" id="PTHR34978">
    <property type="entry name" value="POSSIBLE SENSOR-TRANSDUCER PROTEIN BLAR"/>
    <property type="match status" value="1"/>
</dbReference>
<feature type="region of interest" description="Disordered" evidence="1">
    <location>
        <begin position="545"/>
        <end position="569"/>
    </location>
</feature>
<evidence type="ECO:0000259" key="3">
    <source>
        <dbReference type="Pfam" id="PF05569"/>
    </source>
</evidence>
<feature type="compositionally biased region" description="Low complexity" evidence="1">
    <location>
        <begin position="557"/>
        <end position="569"/>
    </location>
</feature>
<dbReference type="EC" id="3.4.24.-" evidence="4"/>
<keyword evidence="4" id="KW-0482">Metalloprotease</keyword>
<keyword evidence="4" id="KW-0378">Hydrolase</keyword>
<feature type="domain" description="Peptidase M56" evidence="3">
    <location>
        <begin position="31"/>
        <end position="310"/>
    </location>
</feature>
<evidence type="ECO:0000313" key="4">
    <source>
        <dbReference type="EMBL" id="MBW8683214.1"/>
    </source>
</evidence>
<feature type="transmembrane region" description="Helical" evidence="2">
    <location>
        <begin position="52"/>
        <end position="71"/>
    </location>
</feature>
<evidence type="ECO:0000256" key="1">
    <source>
        <dbReference type="SAM" id="MobiDB-lite"/>
    </source>
</evidence>
<feature type="transmembrane region" description="Helical" evidence="2">
    <location>
        <begin position="20"/>
        <end position="40"/>
    </location>
</feature>
<feature type="region of interest" description="Disordered" evidence="1">
    <location>
        <begin position="466"/>
        <end position="502"/>
    </location>
</feature>
<dbReference type="InterPro" id="IPR052173">
    <property type="entry name" value="Beta-lactam_resp_regulator"/>
</dbReference>
<dbReference type="RefSeq" id="WP_220248444.1">
    <property type="nucleotide sequence ID" value="NZ_JAICCF010000001.1"/>
</dbReference>
<accession>A0ABS7G6H2</accession>
<keyword evidence="2" id="KW-0472">Membrane</keyword>
<dbReference type="Proteomes" id="UP000812961">
    <property type="component" value="Unassembled WGS sequence"/>
</dbReference>
<proteinExistence type="predicted"/>
<dbReference type="InterPro" id="IPR008756">
    <property type="entry name" value="Peptidase_M56"/>
</dbReference>
<keyword evidence="4" id="KW-0645">Protease</keyword>
<organism evidence="4 5">
    <name type="scientific">Chitinophaga rhizophila</name>
    <dbReference type="NCBI Taxonomy" id="2866212"/>
    <lineage>
        <taxon>Bacteria</taxon>
        <taxon>Pseudomonadati</taxon>
        <taxon>Bacteroidota</taxon>
        <taxon>Chitinophagia</taxon>
        <taxon>Chitinophagales</taxon>
        <taxon>Chitinophagaceae</taxon>
        <taxon>Chitinophaga</taxon>
    </lineage>
</organism>
<dbReference type="GO" id="GO:0008237">
    <property type="term" value="F:metallopeptidase activity"/>
    <property type="evidence" value="ECO:0007669"/>
    <property type="project" value="UniProtKB-KW"/>
</dbReference>
<feature type="transmembrane region" description="Helical" evidence="2">
    <location>
        <begin position="325"/>
        <end position="346"/>
    </location>
</feature>
<feature type="transmembrane region" description="Helical" evidence="2">
    <location>
        <begin position="107"/>
        <end position="132"/>
    </location>
</feature>
<reference evidence="4 5" key="1">
    <citation type="submission" date="2021-08" db="EMBL/GenBank/DDBJ databases">
        <title>The genome sequence of Chitinophaga sp. B61.</title>
        <authorList>
            <person name="Zhang X."/>
        </authorList>
    </citation>
    <scope>NUCLEOTIDE SEQUENCE [LARGE SCALE GENOMIC DNA]</scope>
    <source>
        <strain evidence="4 5">B61</strain>
    </source>
</reference>
<evidence type="ECO:0000256" key="2">
    <source>
        <dbReference type="SAM" id="Phobius"/>
    </source>
</evidence>
<dbReference type="Gene3D" id="3.30.2010.10">
    <property type="entry name" value="Metalloproteases ('zincins'), catalytic domain"/>
    <property type="match status" value="1"/>
</dbReference>